<gene>
    <name evidence="3" type="ORF">OB914_09240</name>
    <name evidence="2" type="ORF">OB916_07900</name>
</gene>
<sequence length="216" mass="21773">MDTTWPGPRHTNQPLGGLGCWAGVAAVAVVFGAFAVAIALSPSFALGANALSALGDRTHPAGTAATAVAFNGGLIVGGALGVVFAIGLALSVDGLLARLGAFLFGVTSTFLSAIGVFPQGHSLHFPVASGFYMLFSASVLVFGAGQLLVGRRRSGAVSIGAGLGNLAVWMVWIGSGGLRRSGLAIPELAGAIFVGLWVLVHARRMPSPDRQSQQPG</sequence>
<organism evidence="3 5">
    <name type="scientific">Halapricum hydrolyticum</name>
    <dbReference type="NCBI Taxonomy" id="2979991"/>
    <lineage>
        <taxon>Archaea</taxon>
        <taxon>Methanobacteriati</taxon>
        <taxon>Methanobacteriota</taxon>
        <taxon>Stenosarchaea group</taxon>
        <taxon>Halobacteria</taxon>
        <taxon>Halobacteriales</taxon>
        <taxon>Haloarculaceae</taxon>
        <taxon>Halapricum</taxon>
    </lineage>
</organism>
<reference evidence="3" key="1">
    <citation type="submission" date="2023-02" db="EMBL/GenBank/DDBJ databases">
        <title>Enrichment on poylsaccharides allowed isolation of novel metabolic and taxonomic groups of Haloarchaea.</title>
        <authorList>
            <person name="Sorokin D.Y."/>
            <person name="Elcheninov A.G."/>
            <person name="Khizhniak T.V."/>
            <person name="Kolganova T.V."/>
            <person name="Kublanov I.V."/>
        </authorList>
    </citation>
    <scope>NUCLEOTIDE SEQUENCE</scope>
    <source>
        <strain evidence="2 4">HArc-curdl5-1</strain>
        <strain evidence="3">HArc-curdl7</strain>
    </source>
</reference>
<dbReference type="Proteomes" id="UP001209746">
    <property type="component" value="Unassembled WGS sequence"/>
</dbReference>
<dbReference type="InterPro" id="IPR009339">
    <property type="entry name" value="DUF998"/>
</dbReference>
<feature type="transmembrane region" description="Helical" evidence="1">
    <location>
        <begin position="129"/>
        <end position="149"/>
    </location>
</feature>
<keyword evidence="4" id="KW-1185">Reference proteome</keyword>
<comment type="caution">
    <text evidence="3">The sequence shown here is derived from an EMBL/GenBank/DDBJ whole genome shotgun (WGS) entry which is preliminary data.</text>
</comment>
<keyword evidence="1" id="KW-0472">Membrane</keyword>
<evidence type="ECO:0000313" key="5">
    <source>
        <dbReference type="Proteomes" id="UP001209746"/>
    </source>
</evidence>
<dbReference type="RefSeq" id="WP_315908753.1">
    <property type="nucleotide sequence ID" value="NZ_JAOPKC010000006.1"/>
</dbReference>
<feature type="transmembrane region" description="Helical" evidence="1">
    <location>
        <begin position="21"/>
        <end position="44"/>
    </location>
</feature>
<name>A0AAE3LHQ5_9EURY</name>
<feature type="transmembrane region" description="Helical" evidence="1">
    <location>
        <begin position="181"/>
        <end position="200"/>
    </location>
</feature>
<evidence type="ECO:0000256" key="1">
    <source>
        <dbReference type="SAM" id="Phobius"/>
    </source>
</evidence>
<dbReference type="EMBL" id="JAOPKD010000007">
    <property type="protein sequence ID" value="MCU4727154.1"/>
    <property type="molecule type" value="Genomic_DNA"/>
</dbReference>
<dbReference type="EMBL" id="JAOPKC010000006">
    <property type="protein sequence ID" value="MCU4717989.1"/>
    <property type="molecule type" value="Genomic_DNA"/>
</dbReference>
<feature type="transmembrane region" description="Helical" evidence="1">
    <location>
        <begin position="156"/>
        <end position="175"/>
    </location>
</feature>
<dbReference type="PANTHER" id="PTHR42241">
    <property type="entry name" value="HYPOTHETICAL MEMBRANE PROTEIN, CONSERVED, DUF998 FAMILY"/>
    <property type="match status" value="1"/>
</dbReference>
<evidence type="ECO:0000313" key="2">
    <source>
        <dbReference type="EMBL" id="MCU4717989.1"/>
    </source>
</evidence>
<evidence type="ECO:0000313" key="3">
    <source>
        <dbReference type="EMBL" id="MCU4727154.1"/>
    </source>
</evidence>
<keyword evidence="1" id="KW-1133">Transmembrane helix</keyword>
<dbReference type="Pfam" id="PF06197">
    <property type="entry name" value="DUF998"/>
    <property type="match status" value="1"/>
</dbReference>
<feature type="transmembrane region" description="Helical" evidence="1">
    <location>
        <begin position="64"/>
        <end position="88"/>
    </location>
</feature>
<proteinExistence type="predicted"/>
<protein>
    <submittedName>
        <fullName evidence="3">DUF998 domain-containing protein</fullName>
    </submittedName>
</protein>
<evidence type="ECO:0000313" key="4">
    <source>
        <dbReference type="Proteomes" id="UP001208186"/>
    </source>
</evidence>
<dbReference type="AlphaFoldDB" id="A0AAE3LHQ5"/>
<dbReference type="Proteomes" id="UP001208186">
    <property type="component" value="Unassembled WGS sequence"/>
</dbReference>
<dbReference type="PANTHER" id="PTHR42241:SF2">
    <property type="entry name" value="HYPOTHETICAL MEMBRANE PROTEIN, CONSERVED, DUF998 FAMILY"/>
    <property type="match status" value="1"/>
</dbReference>
<keyword evidence="1" id="KW-0812">Transmembrane</keyword>
<feature type="transmembrane region" description="Helical" evidence="1">
    <location>
        <begin position="95"/>
        <end position="117"/>
    </location>
</feature>
<accession>A0AAE3LHQ5</accession>